<dbReference type="PIRSF" id="PIRSF002583">
    <property type="entry name" value="Hsp90"/>
    <property type="match status" value="1"/>
</dbReference>
<dbReference type="GO" id="GO:0140662">
    <property type="term" value="F:ATP-dependent protein folding chaperone"/>
    <property type="evidence" value="ECO:0007669"/>
    <property type="project" value="InterPro"/>
</dbReference>
<name>A0A369MAX2_EGGLN</name>
<feature type="binding site" evidence="9">
    <location>
        <position position="29"/>
    </location>
    <ligand>
        <name>ATP</name>
        <dbReference type="ChEBI" id="CHEBI:30616"/>
    </ligand>
</feature>
<evidence type="ECO:0000256" key="5">
    <source>
        <dbReference type="ARBA" id="ARBA00022840"/>
    </source>
</evidence>
<feature type="region of interest" description="C" evidence="8">
    <location>
        <begin position="571"/>
        <end position="646"/>
    </location>
</feature>
<dbReference type="InterPro" id="IPR020568">
    <property type="entry name" value="Ribosomal_Su5_D2-typ_SF"/>
</dbReference>
<reference evidence="10 11" key="1">
    <citation type="journal article" date="2018" name="Elife">
        <title>Discovery and characterization of a prevalent human gut bacterial enzyme sufficient for the inactivation of a family of plant toxins.</title>
        <authorList>
            <person name="Koppel N."/>
            <person name="Bisanz J.E."/>
            <person name="Pandelia M.E."/>
            <person name="Turnbaugh P.J."/>
            <person name="Balskus E.P."/>
        </authorList>
    </citation>
    <scope>NUCLEOTIDE SEQUENCE [LARGE SCALE GENOMIC DNA]</scope>
    <source>
        <strain evidence="10 11">W1 BHI 6</strain>
    </source>
</reference>
<feature type="binding site" evidence="9">
    <location>
        <position position="167"/>
    </location>
    <ligand>
        <name>ATP</name>
        <dbReference type="ChEBI" id="CHEBI:30616"/>
    </ligand>
</feature>
<dbReference type="Gene3D" id="3.40.50.11260">
    <property type="match status" value="1"/>
</dbReference>
<dbReference type="FunFam" id="3.30.565.10:FF:000009">
    <property type="entry name" value="Molecular chaperone HtpG"/>
    <property type="match status" value="1"/>
</dbReference>
<dbReference type="InterPro" id="IPR019805">
    <property type="entry name" value="Heat_shock_protein_90_CS"/>
</dbReference>
<dbReference type="Gene3D" id="1.20.120.790">
    <property type="entry name" value="Heat shock protein 90, C-terminal domain"/>
    <property type="match status" value="1"/>
</dbReference>
<evidence type="ECO:0000313" key="10">
    <source>
        <dbReference type="EMBL" id="RDB68559.1"/>
    </source>
</evidence>
<dbReference type="SUPFAM" id="SSF55874">
    <property type="entry name" value="ATPase domain of HSP90 chaperone/DNA topoisomerase II/histidine kinase"/>
    <property type="match status" value="1"/>
</dbReference>
<feature type="binding site" evidence="9">
    <location>
        <begin position="117"/>
        <end position="122"/>
    </location>
    <ligand>
        <name>ATP</name>
        <dbReference type="ChEBI" id="CHEBI:30616"/>
    </ligand>
</feature>
<evidence type="ECO:0000256" key="2">
    <source>
        <dbReference type="ARBA" id="ARBA00008239"/>
    </source>
</evidence>
<dbReference type="InterPro" id="IPR037196">
    <property type="entry name" value="HSP90_C"/>
</dbReference>
<dbReference type="SUPFAM" id="SSF110942">
    <property type="entry name" value="HSP90 C-terminal domain"/>
    <property type="match status" value="1"/>
</dbReference>
<dbReference type="Pfam" id="PF13589">
    <property type="entry name" value="HATPase_c_3"/>
    <property type="match status" value="1"/>
</dbReference>
<keyword evidence="6 8" id="KW-0346">Stress response</keyword>
<dbReference type="RefSeq" id="WP_114534375.1">
    <property type="nucleotide sequence ID" value="NZ_JADNER010000009.1"/>
</dbReference>
<proteinExistence type="inferred from homology"/>
<feature type="binding site" evidence="9">
    <location>
        <position position="75"/>
    </location>
    <ligand>
        <name>ATP</name>
        <dbReference type="ChEBI" id="CHEBI:30616"/>
    </ligand>
</feature>
<dbReference type="GO" id="GO:0005737">
    <property type="term" value="C:cytoplasm"/>
    <property type="evidence" value="ECO:0007669"/>
    <property type="project" value="UniProtKB-SubCell"/>
</dbReference>
<feature type="binding site" evidence="9">
    <location>
        <position position="80"/>
    </location>
    <ligand>
        <name>ATP</name>
        <dbReference type="ChEBI" id="CHEBI:30616"/>
    </ligand>
</feature>
<evidence type="ECO:0000256" key="7">
    <source>
        <dbReference type="ARBA" id="ARBA00023186"/>
    </source>
</evidence>
<evidence type="ECO:0000256" key="9">
    <source>
        <dbReference type="PIRSR" id="PIRSR002583-1"/>
    </source>
</evidence>
<sequence>MRKFKTESKKLLDLMINSIYTNREIFLRELISNASDAVDKLYFRSLTDKDIQLSKDELGIRVAFDKDARTVTVSDGGLGMTKDELDRNLGTIAHSDSMEFKADNAEAQGDDVDIIGQFGVGFYSAFMVASKVRVVSKAYGSDEAWAWESDGVEGYTIEEAQRATHGTDVILTLKDNTDDDNYDTFLSEFGLKNLIKRYSNYVRYPVQMEVSKTRELPKPEDAGDDYKPEYEDYTEVETINSMIPIWKRSKSEVTDEEYHEFYKTDFHDFTDPARTFSIHAEGALSYDALLFIPGRAPYDLYSKDFKKGLALYSSNVLIMEKCEELLPDHFNFVRGVVDSQDLQLNISRETLQHNSQLRAIEKKIEKKITSELKKMRDNDREEYEKFFENFGRGLEFGIYNSYGMLKDQLADLLLFYSAKQEKLVTLDEYLEAAPADQKAIYYAAGESVERLAKMPIVKTVLGKGYDVLLCTKDVDEFCFQSMMTYGAPAADGEDAPEPFELKNVASGDLDLASEEEKKEAEETTKDNEALFAAMKDALGDSVTKVAVSSRLTDAPACITAAGPVSLEMERIMAQMPDGGEGIKSERVLEVNAKHAVFDVLRAAQEAGDADKVKLYAELLYNQALLVEGLPIEDPVAYANAVTKLMA</sequence>
<comment type="caution">
    <text evidence="8">Lacks conserved residue(s) required for the propagation of feature annotation.</text>
</comment>
<evidence type="ECO:0000313" key="11">
    <source>
        <dbReference type="Proteomes" id="UP000253970"/>
    </source>
</evidence>
<comment type="caution">
    <text evidence="10">The sequence shown here is derived from an EMBL/GenBank/DDBJ whole genome shotgun (WGS) entry which is preliminary data.</text>
</comment>
<dbReference type="SUPFAM" id="SSF54211">
    <property type="entry name" value="Ribosomal protein S5 domain 2-like"/>
    <property type="match status" value="1"/>
</dbReference>
<keyword evidence="5 8" id="KW-0067">ATP-binding</keyword>
<dbReference type="Pfam" id="PF00183">
    <property type="entry name" value="HSP90"/>
    <property type="match status" value="1"/>
</dbReference>
<dbReference type="PROSITE" id="PS00298">
    <property type="entry name" value="HSP90"/>
    <property type="match status" value="1"/>
</dbReference>
<accession>A0A369MAX2</accession>
<comment type="subunit">
    <text evidence="8">Homodimer.</text>
</comment>
<dbReference type="PANTHER" id="PTHR11528">
    <property type="entry name" value="HEAT SHOCK PROTEIN 90 FAMILY MEMBER"/>
    <property type="match status" value="1"/>
</dbReference>
<evidence type="ECO:0000256" key="3">
    <source>
        <dbReference type="ARBA" id="ARBA00022490"/>
    </source>
</evidence>
<dbReference type="AlphaFoldDB" id="A0A369MAX2"/>
<dbReference type="InterPro" id="IPR001404">
    <property type="entry name" value="Hsp90_fam"/>
</dbReference>
<dbReference type="PRINTS" id="PR00775">
    <property type="entry name" value="HEATSHOCK90"/>
</dbReference>
<dbReference type="InterPro" id="IPR036890">
    <property type="entry name" value="HATPase_C_sf"/>
</dbReference>
<dbReference type="GO" id="GO:0051082">
    <property type="term" value="F:unfolded protein binding"/>
    <property type="evidence" value="ECO:0007669"/>
    <property type="project" value="UniProtKB-UniRule"/>
</dbReference>
<dbReference type="CDD" id="cd16927">
    <property type="entry name" value="HATPase_Hsp90-like"/>
    <property type="match status" value="1"/>
</dbReference>
<dbReference type="HAMAP" id="MF_00505">
    <property type="entry name" value="HSP90"/>
    <property type="match status" value="1"/>
</dbReference>
<dbReference type="GO" id="GO:0005524">
    <property type="term" value="F:ATP binding"/>
    <property type="evidence" value="ECO:0007669"/>
    <property type="project" value="UniProtKB-UniRule"/>
</dbReference>
<feature type="binding site" evidence="9">
    <location>
        <position position="33"/>
    </location>
    <ligand>
        <name>ATP</name>
        <dbReference type="ChEBI" id="CHEBI:30616"/>
    </ligand>
</feature>
<feature type="binding site" evidence="9">
    <location>
        <position position="88"/>
    </location>
    <ligand>
        <name>ATP</name>
        <dbReference type="ChEBI" id="CHEBI:30616"/>
    </ligand>
</feature>
<organism evidence="10 11">
    <name type="scientific">Eggerthella lenta</name>
    <name type="common">Eubacterium lentum</name>
    <dbReference type="NCBI Taxonomy" id="84112"/>
    <lineage>
        <taxon>Bacteria</taxon>
        <taxon>Bacillati</taxon>
        <taxon>Actinomycetota</taxon>
        <taxon>Coriobacteriia</taxon>
        <taxon>Eggerthellales</taxon>
        <taxon>Eggerthellaceae</taxon>
        <taxon>Eggerthella</taxon>
    </lineage>
</organism>
<dbReference type="EMBL" id="PPTU01000019">
    <property type="protein sequence ID" value="RDB68559.1"/>
    <property type="molecule type" value="Genomic_DNA"/>
</dbReference>
<dbReference type="InterPro" id="IPR020575">
    <property type="entry name" value="Hsp90_N"/>
</dbReference>
<dbReference type="Gene3D" id="3.30.565.10">
    <property type="entry name" value="Histidine kinase-like ATPase, C-terminal domain"/>
    <property type="match status" value="1"/>
</dbReference>
<gene>
    <name evidence="8" type="primary">htpG</name>
    <name evidence="10" type="ORF">C1875_11360</name>
</gene>
<feature type="region of interest" description="A; substrate-binding" evidence="8">
    <location>
        <begin position="1"/>
        <end position="348"/>
    </location>
</feature>
<comment type="function">
    <text evidence="8">Molecular chaperone. Has ATPase activity.</text>
</comment>
<dbReference type="Gene3D" id="3.30.230.80">
    <property type="match status" value="1"/>
</dbReference>
<protein>
    <recommendedName>
        <fullName evidence="8">Chaperone protein HtpG</fullName>
    </recommendedName>
    <alternativeName>
        <fullName evidence="8">Heat shock protein HtpG</fullName>
    </alternativeName>
    <alternativeName>
        <fullName evidence="8">High temperature protein G</fullName>
    </alternativeName>
</protein>
<evidence type="ECO:0000256" key="8">
    <source>
        <dbReference type="HAMAP-Rule" id="MF_00505"/>
    </source>
</evidence>
<dbReference type="GO" id="GO:0016887">
    <property type="term" value="F:ATP hydrolysis activity"/>
    <property type="evidence" value="ECO:0007669"/>
    <property type="project" value="InterPro"/>
</dbReference>
<evidence type="ECO:0000256" key="1">
    <source>
        <dbReference type="ARBA" id="ARBA00004496"/>
    </source>
</evidence>
<keyword evidence="4 8" id="KW-0547">Nucleotide-binding</keyword>
<dbReference type="NCBIfam" id="NF003555">
    <property type="entry name" value="PRK05218.1"/>
    <property type="match status" value="1"/>
</dbReference>
<comment type="similarity">
    <text evidence="2 8">Belongs to the heat shock protein 90 family.</text>
</comment>
<feature type="binding site" evidence="9">
    <location>
        <position position="348"/>
    </location>
    <ligand>
        <name>ATP</name>
        <dbReference type="ChEBI" id="CHEBI:30616"/>
    </ligand>
</feature>
<keyword evidence="7 8" id="KW-0143">Chaperone</keyword>
<dbReference type="Proteomes" id="UP000253970">
    <property type="component" value="Unassembled WGS sequence"/>
</dbReference>
<comment type="subcellular location">
    <subcellularLocation>
        <location evidence="1 8">Cytoplasm</location>
    </subcellularLocation>
</comment>
<evidence type="ECO:0000256" key="6">
    <source>
        <dbReference type="ARBA" id="ARBA00023016"/>
    </source>
</evidence>
<keyword evidence="3 8" id="KW-0963">Cytoplasm</keyword>
<evidence type="ECO:0000256" key="4">
    <source>
        <dbReference type="ARBA" id="ARBA00022741"/>
    </source>
</evidence>